<dbReference type="EMBL" id="VRYY01000805">
    <property type="protein sequence ID" value="MBG3878967.1"/>
    <property type="molecule type" value="Genomic_DNA"/>
</dbReference>
<dbReference type="RefSeq" id="WP_196610745.1">
    <property type="nucleotide sequence ID" value="NZ_VRYY01000805.1"/>
</dbReference>
<reference evidence="1 2" key="1">
    <citation type="submission" date="2019-08" db="EMBL/GenBank/DDBJ databases">
        <authorList>
            <person name="Luo N."/>
        </authorList>
    </citation>
    <scope>NUCLEOTIDE SEQUENCE [LARGE SCALE GENOMIC DNA]</scope>
    <source>
        <strain evidence="1 2">NCIMB 9442</strain>
    </source>
</reference>
<sequence length="180" mass="20050">MHPTHASCVTHLTVEPVADPEIHPYTIDALHNGRVVGRLRGFVLEYHNLEGVAALAGLNHDDLCEAVDAVRFAMAATHDAPISYVDVLLVAPAYRGYGLARQMLERSWLHADCGASLLRPCPLQFCLDWLRPEDLALIGPQCIGVDPKRSLVSLTKFYQRIGYTGLPGTDFWWRPLPLQR</sequence>
<comment type="caution">
    <text evidence="1">The sequence shown here is derived from an EMBL/GenBank/DDBJ whole genome shotgun (WGS) entry which is preliminary data.</text>
</comment>
<keyword evidence="2" id="KW-1185">Reference proteome</keyword>
<dbReference type="InterPro" id="IPR016181">
    <property type="entry name" value="Acyl_CoA_acyltransferase"/>
</dbReference>
<organism evidence="1 2">
    <name type="scientific">Nitratidesulfovibrio oxamicus</name>
    <dbReference type="NCBI Taxonomy" id="32016"/>
    <lineage>
        <taxon>Bacteria</taxon>
        <taxon>Pseudomonadati</taxon>
        <taxon>Thermodesulfobacteriota</taxon>
        <taxon>Desulfovibrionia</taxon>
        <taxon>Desulfovibrionales</taxon>
        <taxon>Desulfovibrionaceae</taxon>
        <taxon>Nitratidesulfovibrio</taxon>
    </lineage>
</organism>
<evidence type="ECO:0000313" key="1">
    <source>
        <dbReference type="EMBL" id="MBG3878967.1"/>
    </source>
</evidence>
<evidence type="ECO:0000313" key="2">
    <source>
        <dbReference type="Proteomes" id="UP001194469"/>
    </source>
</evidence>
<dbReference type="Gene3D" id="3.40.630.30">
    <property type="match status" value="1"/>
</dbReference>
<accession>A0ABS0JA16</accession>
<protein>
    <submittedName>
        <fullName evidence="1">N-acetyltransferase</fullName>
    </submittedName>
</protein>
<dbReference type="Proteomes" id="UP001194469">
    <property type="component" value="Unassembled WGS sequence"/>
</dbReference>
<gene>
    <name evidence="1" type="ORF">FVW20_18700</name>
</gene>
<dbReference type="SUPFAM" id="SSF55729">
    <property type="entry name" value="Acyl-CoA N-acyltransferases (Nat)"/>
    <property type="match status" value="1"/>
</dbReference>
<name>A0ABS0JA16_9BACT</name>
<proteinExistence type="predicted"/>